<comment type="caution">
    <text evidence="2">The sequence shown here is derived from an EMBL/GenBank/DDBJ whole genome shotgun (WGS) entry which is preliminary data.</text>
</comment>
<sequence>MKKQYLAITGLAVALGITACSSKPAETVAPATATTTAESAPAEEELEEKYFYGYVDSVTGDTVTITSDNGTTAKFDVSKAEVSGAEEIGVGDEIEILFLGDISSDTTEAKSVEIITSAAAEAEEKAAEEQDQAISGTIEAADDDTITLKTEDGTYTFNGKIAQRVTKNGIKAGVKAEVTYYGDLEDQEDKPVATRIVTEDAADSAEAKEYTLTGKVAEVNADFVVIDTKDPDNTLFTFSGSGMFEGLAVGDTVTVIYEGTLTDRTIMAIGVK</sequence>
<evidence type="ECO:0000313" key="3">
    <source>
        <dbReference type="Proteomes" id="UP000429958"/>
    </source>
</evidence>
<dbReference type="RefSeq" id="WP_154472576.1">
    <property type="nucleotide sequence ID" value="NZ_DBEWUL010000189.1"/>
</dbReference>
<evidence type="ECO:0000313" key="2">
    <source>
        <dbReference type="EMBL" id="MSS37130.1"/>
    </source>
</evidence>
<proteinExistence type="predicted"/>
<keyword evidence="1" id="KW-0732">Signal</keyword>
<dbReference type="PROSITE" id="PS51257">
    <property type="entry name" value="PROKAR_LIPOPROTEIN"/>
    <property type="match status" value="1"/>
</dbReference>
<feature type="signal peptide" evidence="1">
    <location>
        <begin position="1"/>
        <end position="25"/>
    </location>
</feature>
<dbReference type="EMBL" id="VUMD01000009">
    <property type="protein sequence ID" value="MSS37130.1"/>
    <property type="molecule type" value="Genomic_DNA"/>
</dbReference>
<evidence type="ECO:0000256" key="1">
    <source>
        <dbReference type="SAM" id="SignalP"/>
    </source>
</evidence>
<reference evidence="2 3" key="1">
    <citation type="submission" date="2019-08" db="EMBL/GenBank/DDBJ databases">
        <title>In-depth cultivation of the pig gut microbiome towards novel bacterial diversity and tailored functional studies.</title>
        <authorList>
            <person name="Wylensek D."/>
            <person name="Hitch T.C.A."/>
            <person name="Clavel T."/>
        </authorList>
    </citation>
    <scope>NUCLEOTIDE SEQUENCE [LARGE SCALE GENOMIC DNA]</scope>
    <source>
        <strain evidence="2 3">WCA-389-WT-23D1</strain>
    </source>
</reference>
<dbReference type="AlphaFoldDB" id="A0A7X2NLX3"/>
<feature type="chain" id="PRO_5039261992" description="DUF5666 domain-containing protein" evidence="1">
    <location>
        <begin position="26"/>
        <end position="272"/>
    </location>
</feature>
<protein>
    <recommendedName>
        <fullName evidence="4">DUF5666 domain-containing protein</fullName>
    </recommendedName>
</protein>
<accession>A0A7X2NLX3</accession>
<name>A0A7X2NLX3_9CLOT</name>
<evidence type="ECO:0008006" key="4">
    <source>
        <dbReference type="Google" id="ProtNLM"/>
    </source>
</evidence>
<gene>
    <name evidence="2" type="ORF">FYJ39_11235</name>
</gene>
<dbReference type="Proteomes" id="UP000429958">
    <property type="component" value="Unassembled WGS sequence"/>
</dbReference>
<organism evidence="2 3">
    <name type="scientific">Clostridium porci</name>
    <dbReference type="NCBI Taxonomy" id="2605778"/>
    <lineage>
        <taxon>Bacteria</taxon>
        <taxon>Bacillati</taxon>
        <taxon>Bacillota</taxon>
        <taxon>Clostridia</taxon>
        <taxon>Eubacteriales</taxon>
        <taxon>Clostridiaceae</taxon>
        <taxon>Clostridium</taxon>
    </lineage>
</organism>
<keyword evidence="3" id="KW-1185">Reference proteome</keyword>